<evidence type="ECO:0000256" key="6">
    <source>
        <dbReference type="SAM" id="Phobius"/>
    </source>
</evidence>
<dbReference type="Proteomes" id="UP000515804">
    <property type="component" value="Chromosome"/>
</dbReference>
<feature type="transmembrane region" description="Helical" evidence="6">
    <location>
        <begin position="338"/>
        <end position="360"/>
    </location>
</feature>
<gene>
    <name evidence="8" type="ORF">H9L16_07105</name>
</gene>
<feature type="transmembrane region" description="Helical" evidence="6">
    <location>
        <begin position="61"/>
        <end position="82"/>
    </location>
</feature>
<evidence type="ECO:0000259" key="7">
    <source>
        <dbReference type="PROSITE" id="PS50850"/>
    </source>
</evidence>
<evidence type="ECO:0000256" key="3">
    <source>
        <dbReference type="ARBA" id="ARBA00022692"/>
    </source>
</evidence>
<dbReference type="InterPro" id="IPR044770">
    <property type="entry name" value="MFS_spinster-like"/>
</dbReference>
<feature type="transmembrane region" description="Helical" evidence="6">
    <location>
        <begin position="312"/>
        <end position="332"/>
    </location>
</feature>
<organism evidence="8 9">
    <name type="scientific">Thermomonas carbonis</name>
    <dbReference type="NCBI Taxonomy" id="1463158"/>
    <lineage>
        <taxon>Bacteria</taxon>
        <taxon>Pseudomonadati</taxon>
        <taxon>Pseudomonadota</taxon>
        <taxon>Gammaproteobacteria</taxon>
        <taxon>Lysobacterales</taxon>
        <taxon>Lysobacteraceae</taxon>
        <taxon>Thermomonas</taxon>
    </lineage>
</organism>
<feature type="transmembrane region" description="Helical" evidence="6">
    <location>
        <begin position="23"/>
        <end position="40"/>
    </location>
</feature>
<feature type="transmembrane region" description="Helical" evidence="6">
    <location>
        <begin position="155"/>
        <end position="176"/>
    </location>
</feature>
<feature type="transmembrane region" description="Helical" evidence="6">
    <location>
        <begin position="94"/>
        <end position="115"/>
    </location>
</feature>
<dbReference type="PANTHER" id="PTHR23505">
    <property type="entry name" value="SPINSTER"/>
    <property type="match status" value="1"/>
</dbReference>
<comment type="subcellular location">
    <subcellularLocation>
        <location evidence="1">Membrane</location>
        <topology evidence="1">Multi-pass membrane protein</topology>
    </subcellularLocation>
</comment>
<dbReference type="InterPro" id="IPR011701">
    <property type="entry name" value="MFS"/>
</dbReference>
<feature type="transmembrane region" description="Helical" evidence="6">
    <location>
        <begin position="241"/>
        <end position="259"/>
    </location>
</feature>
<evidence type="ECO:0000256" key="4">
    <source>
        <dbReference type="ARBA" id="ARBA00022989"/>
    </source>
</evidence>
<dbReference type="EMBL" id="CP060719">
    <property type="protein sequence ID" value="QNN71313.1"/>
    <property type="molecule type" value="Genomic_DNA"/>
</dbReference>
<keyword evidence="2" id="KW-0813">Transport</keyword>
<feature type="transmembrane region" description="Helical" evidence="6">
    <location>
        <begin position="372"/>
        <end position="391"/>
    </location>
</feature>
<dbReference type="KEGG" id="tcn:H9L16_07105"/>
<dbReference type="GO" id="GO:0022857">
    <property type="term" value="F:transmembrane transporter activity"/>
    <property type="evidence" value="ECO:0007669"/>
    <property type="project" value="InterPro"/>
</dbReference>
<sequence>MAMAAVDLAARAGAEPASKPLPGAWVALAMLTFIYVLNFLDRQLLAILAKPIQDSLGVSDTQLGLIGGLYFALFYCLISIPVGWLADRSNRVKVLSLACAIWSAATVACGMASTYPQLVVARMSVGVGEAGGVPPSYAIISDYFPRGQRGTALGLFNLGPPIGAAMGIAFGASIAAAYSWRLAFILVGAIGIVAALVLLVLVREPVRGGLDAPRADAASTSASAKAGFGETMKMFVSRPELVLAALGSGVTQIVTYGLGNFTTLFLMREKGMVLEEVALWYALVVGIGMSAGIFVSGRMIDRFTRRSRKAYALLPAATLALAVPFYIAFVWAPSWPMALLFLLGPTFLNYFYLSSAVTLVQEEVRPEQRVMSGALLLLVMNLIGLGLGPTFVGAASDWFRASHPDNSLQMALYTLVPFYFVAIGLFLWLARVLGRGTPSPIVGGASA</sequence>
<feature type="transmembrane region" description="Helical" evidence="6">
    <location>
        <begin position="279"/>
        <end position="300"/>
    </location>
</feature>
<evidence type="ECO:0000256" key="2">
    <source>
        <dbReference type="ARBA" id="ARBA00022448"/>
    </source>
</evidence>
<keyword evidence="9" id="KW-1185">Reference proteome</keyword>
<accession>A0A7G9STY8</accession>
<proteinExistence type="predicted"/>
<dbReference type="Pfam" id="PF07690">
    <property type="entry name" value="MFS_1"/>
    <property type="match status" value="1"/>
</dbReference>
<dbReference type="InterPro" id="IPR036259">
    <property type="entry name" value="MFS_trans_sf"/>
</dbReference>
<keyword evidence="5 6" id="KW-0472">Membrane</keyword>
<evidence type="ECO:0000313" key="8">
    <source>
        <dbReference type="EMBL" id="QNN71313.1"/>
    </source>
</evidence>
<keyword evidence="4 6" id="KW-1133">Transmembrane helix</keyword>
<feature type="transmembrane region" description="Helical" evidence="6">
    <location>
        <begin position="411"/>
        <end position="430"/>
    </location>
</feature>
<dbReference type="PANTHER" id="PTHR23505:SF79">
    <property type="entry name" value="PROTEIN SPINSTER"/>
    <property type="match status" value="1"/>
</dbReference>
<reference evidence="8 9" key="1">
    <citation type="submission" date="2020-08" db="EMBL/GenBank/DDBJ databases">
        <title>Genome sequence of Thermomonas carbonis KCTC 42013T.</title>
        <authorList>
            <person name="Hyun D.-W."/>
            <person name="Bae J.-W."/>
        </authorList>
    </citation>
    <scope>NUCLEOTIDE SEQUENCE [LARGE SCALE GENOMIC DNA]</scope>
    <source>
        <strain evidence="8 9">KCTC 42013</strain>
    </source>
</reference>
<evidence type="ECO:0000313" key="9">
    <source>
        <dbReference type="Proteomes" id="UP000515804"/>
    </source>
</evidence>
<protein>
    <submittedName>
        <fullName evidence="8">MFS transporter</fullName>
    </submittedName>
</protein>
<feature type="domain" description="Major facilitator superfamily (MFS) profile" evidence="7">
    <location>
        <begin position="27"/>
        <end position="434"/>
    </location>
</feature>
<dbReference type="SUPFAM" id="SSF103473">
    <property type="entry name" value="MFS general substrate transporter"/>
    <property type="match status" value="1"/>
</dbReference>
<name>A0A7G9STY8_9GAMM</name>
<feature type="transmembrane region" description="Helical" evidence="6">
    <location>
        <begin position="182"/>
        <end position="202"/>
    </location>
</feature>
<evidence type="ECO:0000256" key="5">
    <source>
        <dbReference type="ARBA" id="ARBA00023136"/>
    </source>
</evidence>
<dbReference type="InterPro" id="IPR020846">
    <property type="entry name" value="MFS_dom"/>
</dbReference>
<keyword evidence="3 6" id="KW-0812">Transmembrane</keyword>
<dbReference type="GO" id="GO:0016020">
    <property type="term" value="C:membrane"/>
    <property type="evidence" value="ECO:0007669"/>
    <property type="project" value="UniProtKB-SubCell"/>
</dbReference>
<dbReference type="AlphaFoldDB" id="A0A7G9STY8"/>
<dbReference type="Gene3D" id="1.20.1250.20">
    <property type="entry name" value="MFS general substrate transporter like domains"/>
    <property type="match status" value="2"/>
</dbReference>
<dbReference type="PROSITE" id="PS50850">
    <property type="entry name" value="MFS"/>
    <property type="match status" value="1"/>
</dbReference>
<evidence type="ECO:0000256" key="1">
    <source>
        <dbReference type="ARBA" id="ARBA00004141"/>
    </source>
</evidence>
<dbReference type="CDD" id="cd17328">
    <property type="entry name" value="MFS_spinster_like"/>
    <property type="match status" value="1"/>
</dbReference>